<evidence type="ECO:0000256" key="1">
    <source>
        <dbReference type="ARBA" id="ARBA00004651"/>
    </source>
</evidence>
<proteinExistence type="inferred from homology"/>
<feature type="transmembrane region" description="Helical" evidence="8">
    <location>
        <begin position="35"/>
        <end position="62"/>
    </location>
</feature>
<evidence type="ECO:0000313" key="10">
    <source>
        <dbReference type="EMBL" id="MST62371.1"/>
    </source>
</evidence>
<reference evidence="10 11" key="1">
    <citation type="submission" date="2019-08" db="EMBL/GenBank/DDBJ databases">
        <title>In-depth cultivation of the pig gut microbiome towards novel bacterial diversity and tailored functional studies.</title>
        <authorList>
            <person name="Wylensek D."/>
            <person name="Hitch T.C.A."/>
            <person name="Clavel T."/>
        </authorList>
    </citation>
    <scope>NUCLEOTIDE SEQUENCE [LARGE SCALE GENOMIC DNA]</scope>
    <source>
        <strain evidence="10 11">WCA-SAB-591-4A-A</strain>
    </source>
</reference>
<evidence type="ECO:0000256" key="4">
    <source>
        <dbReference type="ARBA" id="ARBA00022960"/>
    </source>
</evidence>
<keyword evidence="4 8" id="KW-0133">Cell shape</keyword>
<evidence type="ECO:0000256" key="3">
    <source>
        <dbReference type="ARBA" id="ARBA00022692"/>
    </source>
</evidence>
<feature type="transmembrane region" description="Helical" evidence="8">
    <location>
        <begin position="152"/>
        <end position="172"/>
    </location>
</feature>
<organism evidence="10 11">
    <name type="scientific">Peptostreptococcus porci</name>
    <dbReference type="NCBI Taxonomy" id="2652282"/>
    <lineage>
        <taxon>Bacteria</taxon>
        <taxon>Bacillati</taxon>
        <taxon>Bacillota</taxon>
        <taxon>Clostridia</taxon>
        <taxon>Peptostreptococcales</taxon>
        <taxon>Peptostreptococcaceae</taxon>
        <taxon>Peptostreptococcus</taxon>
    </lineage>
</organism>
<dbReference type="HAMAP" id="MF_02078">
    <property type="entry name" value="MurJ_MviN"/>
    <property type="match status" value="1"/>
</dbReference>
<keyword evidence="3 8" id="KW-0812">Transmembrane</keyword>
<feature type="transmembrane region" description="Helical" evidence="8">
    <location>
        <begin position="83"/>
        <end position="103"/>
    </location>
</feature>
<feature type="transmembrane region" description="Helical" evidence="8">
    <location>
        <begin position="378"/>
        <end position="395"/>
    </location>
</feature>
<dbReference type="GO" id="GO:0071555">
    <property type="term" value="P:cell wall organization"/>
    <property type="evidence" value="ECO:0007669"/>
    <property type="project" value="UniProtKB-UniRule"/>
</dbReference>
<dbReference type="Pfam" id="PF03023">
    <property type="entry name" value="MurJ"/>
    <property type="match status" value="1"/>
</dbReference>
<feature type="transmembrane region" description="Helical" evidence="8">
    <location>
        <begin position="178"/>
        <end position="200"/>
    </location>
</feature>
<dbReference type="PIRSF" id="PIRSF002869">
    <property type="entry name" value="MviN"/>
    <property type="match status" value="1"/>
</dbReference>
<evidence type="ECO:0000256" key="8">
    <source>
        <dbReference type="HAMAP-Rule" id="MF_02078"/>
    </source>
</evidence>
<dbReference type="GO" id="GO:0015648">
    <property type="term" value="F:lipid-linked peptidoglycan transporter activity"/>
    <property type="evidence" value="ECO:0007669"/>
    <property type="project" value="UniProtKB-UniRule"/>
</dbReference>
<keyword evidence="2 8" id="KW-1003">Cell membrane</keyword>
<dbReference type="GO" id="GO:0005886">
    <property type="term" value="C:plasma membrane"/>
    <property type="evidence" value="ECO:0007669"/>
    <property type="project" value="UniProtKB-SubCell"/>
</dbReference>
<dbReference type="Proteomes" id="UP000440713">
    <property type="component" value="Unassembled WGS sequence"/>
</dbReference>
<dbReference type="GO" id="GO:0034204">
    <property type="term" value="P:lipid translocation"/>
    <property type="evidence" value="ECO:0007669"/>
    <property type="project" value="TreeGrafter"/>
</dbReference>
<keyword evidence="5 8" id="KW-0573">Peptidoglycan synthesis</keyword>
<feature type="transmembrane region" description="Helical" evidence="8">
    <location>
        <begin position="401"/>
        <end position="420"/>
    </location>
</feature>
<dbReference type="InterPro" id="IPR004268">
    <property type="entry name" value="MurJ"/>
</dbReference>
<accession>A0A6N7X2P7</accession>
<dbReference type="GO" id="GO:0009252">
    <property type="term" value="P:peptidoglycan biosynthetic process"/>
    <property type="evidence" value="ECO:0007669"/>
    <property type="project" value="UniProtKB-UniRule"/>
</dbReference>
<gene>
    <name evidence="8 10" type="primary">murJ</name>
    <name evidence="10" type="ORF">FYJ71_05185</name>
</gene>
<sequence length="504" mass="55707">MKYTALILMLTSVISRIFGFIREILMSNYYGTSQIADVVVIALAVPTVIFAFLFSSLNTSFIPAYNNIKINSGSNEAERFTSNLSNVVMVISIALCLLGILFAEPLVFAMASGFSGEKFEITVNFVRIAFIGCTFNSIAAIFSGYLNIKGSYVLPSLRLGVQNVILIIFTLLSVRTNVYMLAIGILVSTIFQNIVIVLGLKKVGYRHRYTIDIGDKNIKYIIILALPMMLGVAVDQINMFVDKTLASRVIDGGVSILNYADRINALVYIVVTSIVTVAYPAISKYAIEKNDIELKKSVFKYIQIILIFCMPVIAAFIVFAEPIVEIIYERGVFSHSDTLKVAACLMVYSLTIFGVSIREIVSRTFYSLGDSRTPVKNGMIMVIVNSGLSIILSKYLGLVGIAYGTAISSILGSFILTYLLRKKIGKLNIKNFAKNTMIIAGISTLMIALSKLLYNWTKMSLDTEKSFFITVVFGMTIYFALIILFNISNSRSLVYKIIGKIGKK</sequence>
<evidence type="ECO:0000256" key="6">
    <source>
        <dbReference type="ARBA" id="ARBA00022989"/>
    </source>
</evidence>
<dbReference type="PANTHER" id="PTHR47019:SF1">
    <property type="entry name" value="LIPID II FLIPPASE MURJ"/>
    <property type="match status" value="1"/>
</dbReference>
<keyword evidence="8 9" id="KW-0813">Transport</keyword>
<dbReference type="PANTHER" id="PTHR47019">
    <property type="entry name" value="LIPID II FLIPPASE MURJ"/>
    <property type="match status" value="1"/>
</dbReference>
<evidence type="ECO:0000256" key="9">
    <source>
        <dbReference type="PIRNR" id="PIRNR002869"/>
    </source>
</evidence>
<evidence type="ECO:0000256" key="5">
    <source>
        <dbReference type="ARBA" id="ARBA00022984"/>
    </source>
</evidence>
<dbReference type="CDD" id="cd13123">
    <property type="entry name" value="MATE_MurJ_like"/>
    <property type="match status" value="1"/>
</dbReference>
<keyword evidence="7 8" id="KW-0472">Membrane</keyword>
<comment type="caution">
    <text evidence="10">The sequence shown here is derived from an EMBL/GenBank/DDBJ whole genome shotgun (WGS) entry which is preliminary data.</text>
</comment>
<feature type="transmembrane region" description="Helical" evidence="8">
    <location>
        <begin position="265"/>
        <end position="286"/>
    </location>
</feature>
<dbReference type="AlphaFoldDB" id="A0A6N7X2P7"/>
<comment type="function">
    <text evidence="8 9">Involved in peptidoglycan biosynthesis. Transports lipid-linked peptidoglycan precursors from the inner to the outer leaflet of the cytoplasmic membrane.</text>
</comment>
<feature type="transmembrane region" description="Helical" evidence="8">
    <location>
        <begin position="339"/>
        <end position="357"/>
    </location>
</feature>
<comment type="pathway">
    <text evidence="8">Cell wall biogenesis; peptidoglycan biosynthesis.</text>
</comment>
<name>A0A6N7X2P7_9FIRM</name>
<evidence type="ECO:0000256" key="2">
    <source>
        <dbReference type="ARBA" id="ARBA00022475"/>
    </source>
</evidence>
<feature type="transmembrane region" description="Helical" evidence="8">
    <location>
        <begin position="220"/>
        <end position="241"/>
    </location>
</feature>
<dbReference type="RefSeq" id="WP_154537762.1">
    <property type="nucleotide sequence ID" value="NZ_VUNE01000002.1"/>
</dbReference>
<evidence type="ECO:0000256" key="7">
    <source>
        <dbReference type="ARBA" id="ARBA00023136"/>
    </source>
</evidence>
<protein>
    <recommendedName>
        <fullName evidence="8">Probable lipid II flippase MurJ</fullName>
    </recommendedName>
</protein>
<evidence type="ECO:0000313" key="11">
    <source>
        <dbReference type="Proteomes" id="UP000440713"/>
    </source>
</evidence>
<comment type="subcellular location">
    <subcellularLocation>
        <location evidence="1 8">Cell membrane</location>
        <topology evidence="1 8">Multi-pass membrane protein</topology>
    </subcellularLocation>
</comment>
<dbReference type="EMBL" id="VUNE01000002">
    <property type="protein sequence ID" value="MST62371.1"/>
    <property type="molecule type" value="Genomic_DNA"/>
</dbReference>
<keyword evidence="6 8" id="KW-1133">Transmembrane helix</keyword>
<dbReference type="UniPathway" id="UPA00219"/>
<feature type="transmembrane region" description="Helical" evidence="8">
    <location>
        <begin position="123"/>
        <end position="145"/>
    </location>
</feature>
<keyword evidence="11" id="KW-1185">Reference proteome</keyword>
<feature type="transmembrane region" description="Helical" evidence="8">
    <location>
        <begin position="432"/>
        <end position="454"/>
    </location>
</feature>
<dbReference type="NCBIfam" id="TIGR01695">
    <property type="entry name" value="murJ_mviN"/>
    <property type="match status" value="1"/>
</dbReference>
<dbReference type="GO" id="GO:0008360">
    <property type="term" value="P:regulation of cell shape"/>
    <property type="evidence" value="ECO:0007669"/>
    <property type="project" value="UniProtKB-UniRule"/>
</dbReference>
<comment type="similarity">
    <text evidence="8 9">Belongs to the MurJ/MviN family.</text>
</comment>
<feature type="transmembrane region" description="Helical" evidence="8">
    <location>
        <begin position="466"/>
        <end position="487"/>
    </location>
</feature>
<feature type="transmembrane region" description="Helical" evidence="8">
    <location>
        <begin position="298"/>
        <end position="319"/>
    </location>
</feature>
<keyword evidence="8 9" id="KW-0961">Cell wall biogenesis/degradation</keyword>
<dbReference type="PRINTS" id="PR01806">
    <property type="entry name" value="VIRFACTRMVIN"/>
</dbReference>
<dbReference type="InterPro" id="IPR051050">
    <property type="entry name" value="Lipid_II_flippase_MurJ/MviN"/>
</dbReference>